<evidence type="ECO:0000256" key="1">
    <source>
        <dbReference type="ARBA" id="ARBA00023125"/>
    </source>
</evidence>
<dbReference type="InterPro" id="IPR047057">
    <property type="entry name" value="MerR_fam"/>
</dbReference>
<dbReference type="PROSITE" id="PS50937">
    <property type="entry name" value="HTH_MERR_2"/>
    <property type="match status" value="1"/>
</dbReference>
<dbReference type="SMART" id="SM00422">
    <property type="entry name" value="HTH_MERR"/>
    <property type="match status" value="1"/>
</dbReference>
<evidence type="ECO:0000259" key="2">
    <source>
        <dbReference type="PROSITE" id="PS50937"/>
    </source>
</evidence>
<dbReference type="Proteomes" id="UP000199700">
    <property type="component" value="Chromosome"/>
</dbReference>
<dbReference type="Gene3D" id="1.10.1660.10">
    <property type="match status" value="1"/>
</dbReference>
<proteinExistence type="predicted"/>
<keyword evidence="4" id="KW-1185">Reference proteome</keyword>
<dbReference type="GO" id="GO:0003700">
    <property type="term" value="F:DNA-binding transcription factor activity"/>
    <property type="evidence" value="ECO:0007669"/>
    <property type="project" value="InterPro"/>
</dbReference>
<dbReference type="SUPFAM" id="SSF46955">
    <property type="entry name" value="Putative DNA-binding domain"/>
    <property type="match status" value="1"/>
</dbReference>
<keyword evidence="1" id="KW-0238">DNA-binding</keyword>
<organism evidence="3 4">
    <name type="scientific">Brevibacterium sandarakinum</name>
    <dbReference type="NCBI Taxonomy" id="629680"/>
    <lineage>
        <taxon>Bacteria</taxon>
        <taxon>Bacillati</taxon>
        <taxon>Actinomycetota</taxon>
        <taxon>Actinomycetes</taxon>
        <taxon>Micrococcales</taxon>
        <taxon>Brevibacteriaceae</taxon>
        <taxon>Brevibacterium</taxon>
    </lineage>
</organism>
<evidence type="ECO:0000313" key="3">
    <source>
        <dbReference type="EMBL" id="SDS88744.1"/>
    </source>
</evidence>
<name>A0A1H1VV07_BRESA</name>
<gene>
    <name evidence="3" type="ORF">SAMN04489751_3145</name>
</gene>
<sequence length="225" mass="24705">MAEATEMRMAELARRSELSVPTIKYYLREGLLQQGRRTSVNQAVYDDAHLERLRLIRALTSVAGLPLSKVREVVEAVSAEPTVIDAMAVAQDVLLGDGAQAETTGTDVKTSDVLDRVIAERGWRCERTSPAYHAAVNAVDELDQEGLTVILDRLGDYAESAEQVGRIDLDTVETVEGLEVKVRGVVLGSVLRRPLLEALVLLAQQHFAQEHFAQDFTGPGASRRR</sequence>
<dbReference type="AlphaFoldDB" id="A0A1H1VV07"/>
<protein>
    <submittedName>
        <fullName evidence="3">MerR HTH family regulatory protein</fullName>
    </submittedName>
</protein>
<accession>A0A1H1VV07</accession>
<dbReference type="CDD" id="cd04780">
    <property type="entry name" value="HTH_MerR-like_sg5"/>
    <property type="match status" value="1"/>
</dbReference>
<dbReference type="GO" id="GO:0003677">
    <property type="term" value="F:DNA binding"/>
    <property type="evidence" value="ECO:0007669"/>
    <property type="project" value="UniProtKB-KW"/>
</dbReference>
<dbReference type="EMBL" id="LT629739">
    <property type="protein sequence ID" value="SDS88744.1"/>
    <property type="molecule type" value="Genomic_DNA"/>
</dbReference>
<dbReference type="STRING" id="629680.SAMN04489751_3145"/>
<dbReference type="PANTHER" id="PTHR30204:SF98">
    <property type="entry name" value="HTH-TYPE TRANSCRIPTIONAL REGULATOR ADHR"/>
    <property type="match status" value="1"/>
</dbReference>
<reference evidence="3" key="1">
    <citation type="submission" date="2016-10" db="EMBL/GenBank/DDBJ databases">
        <authorList>
            <person name="Varghese N."/>
            <person name="Submissions S."/>
        </authorList>
    </citation>
    <scope>NUCLEOTIDE SEQUENCE [LARGE SCALE GENOMIC DNA]</scope>
    <source>
        <strain evidence="3">DSM 22082</strain>
    </source>
</reference>
<dbReference type="RefSeq" id="WP_197679628.1">
    <property type="nucleotide sequence ID" value="NZ_LT629739.1"/>
</dbReference>
<dbReference type="Pfam" id="PF13411">
    <property type="entry name" value="MerR_1"/>
    <property type="match status" value="1"/>
</dbReference>
<dbReference type="PANTHER" id="PTHR30204">
    <property type="entry name" value="REDOX-CYCLING DRUG-SENSING TRANSCRIPTIONAL ACTIVATOR SOXR"/>
    <property type="match status" value="1"/>
</dbReference>
<dbReference type="InterPro" id="IPR000551">
    <property type="entry name" value="MerR-type_HTH_dom"/>
</dbReference>
<dbReference type="InterPro" id="IPR009061">
    <property type="entry name" value="DNA-bd_dom_put_sf"/>
</dbReference>
<evidence type="ECO:0000313" key="4">
    <source>
        <dbReference type="Proteomes" id="UP000199700"/>
    </source>
</evidence>
<feature type="domain" description="HTH merR-type" evidence="2">
    <location>
        <begin position="6"/>
        <end position="76"/>
    </location>
</feature>